<dbReference type="KEGG" id="bpw:WESB_0823"/>
<dbReference type="EMBL" id="HE793032">
    <property type="protein sequence ID" value="CCG56293.1"/>
    <property type="molecule type" value="Genomic_DNA"/>
</dbReference>
<accession>K0JFE1</accession>
<dbReference type="Pfam" id="PF03235">
    <property type="entry name" value="GmrSD_N"/>
    <property type="match status" value="1"/>
</dbReference>
<sequence>MNESNDKSVEMCSIGELLNYNFVIPSYQRGYRWDEIQVKDLLNDIYEFSQNNDEGFYCLQPLVLKKISDNVYEVIDGQQRLTTIYLILKYLKKEIFNIEYDTRKDSKEFLNKIDSITSDELNHIDLEYIKKSYEVIENWFNNDDSKKDKKGMIENILLSPKDKKSVQFIWYEPSDNANAIEIFTRINIGKIPLTNSELIKALFLQKANFKDDKNKDDKNFDEVLYEHTQIEIANEWDYIENTLQDNRFWGFINNDMDKKYNRIDYIFEIVSNKLKGEDKKLSDEGKKAIGDDNYKTFRYFYKKWKDNENKMSFMQNTWKEIRYCFYAMNKWYNDLTLYHYIGYIIYFSNKKVERFSDIYNLHTSYMITQFIEKLKEIIKKEIINDIDINELNYEYEKDKIKIKKILLLYNIEYMLKNKLSNSKFPFDLFKEKTWDIEHIDPRTTNNLIKKEDKKDWLNIVMEDYRENIDDNIKSDIKKYLDDDNKNFEELYDSIVKSLFDEEDKDNEIDRDLLYNLTLLDSHTNRSYGNAFFKSKRKRIIEEDKKGNFIPICTKNIFLKYFNLNASTIYKYTIDDAEAYKKDLYEILKDFLPNKENKQ</sequence>
<dbReference type="PATRIC" id="fig|1161918.5.peg.119"/>
<dbReference type="CDD" id="cd16387">
    <property type="entry name" value="ParB_N_Srx"/>
    <property type="match status" value="1"/>
</dbReference>
<feature type="domain" description="GmrSD restriction endonucleases N-terminal" evidence="1">
    <location>
        <begin position="16"/>
        <end position="204"/>
    </location>
</feature>
<name>K0JFE1_BRAPL</name>
<dbReference type="PANTHER" id="PTHR35149:SF1">
    <property type="entry name" value="DUF5655 DOMAIN-CONTAINING PROTEIN"/>
    <property type="match status" value="1"/>
</dbReference>
<organism evidence="2 3">
    <name type="scientific">Brachyspira pilosicoli WesB</name>
    <dbReference type="NCBI Taxonomy" id="1161918"/>
    <lineage>
        <taxon>Bacteria</taxon>
        <taxon>Pseudomonadati</taxon>
        <taxon>Spirochaetota</taxon>
        <taxon>Spirochaetia</taxon>
        <taxon>Brachyspirales</taxon>
        <taxon>Brachyspiraceae</taxon>
        <taxon>Brachyspira</taxon>
    </lineage>
</organism>
<proteinExistence type="predicted"/>
<dbReference type="AlphaFoldDB" id="K0JFE1"/>
<dbReference type="OrthoDB" id="9798761at2"/>
<dbReference type="RefSeq" id="WP_014932690.1">
    <property type="nucleotide sequence ID" value="NC_018604.1"/>
</dbReference>
<dbReference type="HOGENOM" id="CLU_032110_0_0_12"/>
<reference evidence="2 3" key="1">
    <citation type="journal article" date="2012" name="BMC Genomics">
        <title>Comparative genomics of Brachyspira pilosicoli strains: genome rearrangements, reductions and correlation of genetic compliment with phenotypic diversity.</title>
        <authorList>
            <person name="Mappley L.J."/>
            <person name="Black M.L."/>
            <person name="Abuoun M."/>
            <person name="Darby A.C."/>
            <person name="Woodward M.J."/>
            <person name="Parkhill J."/>
            <person name="Turner A.K."/>
            <person name="Bellgard M.I."/>
            <person name="La T."/>
            <person name="Phillips N.D."/>
            <person name="La Ragione R.M."/>
            <person name="Hampson D.J."/>
        </authorList>
    </citation>
    <scope>NUCLEOTIDE SEQUENCE [LARGE SCALE GENOMIC DNA]</scope>
    <source>
        <strain evidence="2">WesB</strain>
    </source>
</reference>
<evidence type="ECO:0000313" key="3">
    <source>
        <dbReference type="Proteomes" id="UP000003759"/>
    </source>
</evidence>
<evidence type="ECO:0000313" key="2">
    <source>
        <dbReference type="EMBL" id="CCG56293.1"/>
    </source>
</evidence>
<dbReference type="Proteomes" id="UP000003759">
    <property type="component" value="Chromosome"/>
</dbReference>
<dbReference type="PANTHER" id="PTHR35149">
    <property type="entry name" value="SLL5132 PROTEIN"/>
    <property type="match status" value="1"/>
</dbReference>
<gene>
    <name evidence="2" type="ORF">WESB_0823</name>
</gene>
<dbReference type="InterPro" id="IPR004919">
    <property type="entry name" value="GmrSD_N"/>
</dbReference>
<protein>
    <recommendedName>
        <fullName evidence="1">GmrSD restriction endonucleases N-terminal domain-containing protein</fullName>
    </recommendedName>
</protein>
<evidence type="ECO:0000259" key="1">
    <source>
        <dbReference type="Pfam" id="PF03235"/>
    </source>
</evidence>